<protein>
    <recommendedName>
        <fullName evidence="4">Outer membrane protein assembly factor BamD</fullName>
    </recommendedName>
</protein>
<keyword evidence="3 4" id="KW-0998">Cell outer membrane</keyword>
<dbReference type="Pfam" id="PF13525">
    <property type="entry name" value="YfiO"/>
    <property type="match status" value="1"/>
</dbReference>
<evidence type="ECO:0000313" key="7">
    <source>
        <dbReference type="EMBL" id="AQZ51810.1"/>
    </source>
</evidence>
<dbReference type="SUPFAM" id="SSF48452">
    <property type="entry name" value="TPR-like"/>
    <property type="match status" value="2"/>
</dbReference>
<dbReference type="Gene3D" id="1.25.40.10">
    <property type="entry name" value="Tetratricopeptide repeat domain"/>
    <property type="match status" value="1"/>
</dbReference>
<evidence type="ECO:0000256" key="4">
    <source>
        <dbReference type="HAMAP-Rule" id="MF_00922"/>
    </source>
</evidence>
<dbReference type="GO" id="GO:0009279">
    <property type="term" value="C:cell outer membrane"/>
    <property type="evidence" value="ECO:0007669"/>
    <property type="project" value="UniProtKB-SubCell"/>
</dbReference>
<dbReference type="CDD" id="cd15830">
    <property type="entry name" value="BamD"/>
    <property type="match status" value="1"/>
</dbReference>
<organism evidence="7 8">
    <name type="scientific">Martelella mediterranea DSM 17316</name>
    <dbReference type="NCBI Taxonomy" id="1122214"/>
    <lineage>
        <taxon>Bacteria</taxon>
        <taxon>Pseudomonadati</taxon>
        <taxon>Pseudomonadota</taxon>
        <taxon>Alphaproteobacteria</taxon>
        <taxon>Hyphomicrobiales</taxon>
        <taxon>Aurantimonadaceae</taxon>
        <taxon>Martelella</taxon>
    </lineage>
</organism>
<keyword evidence="1 4" id="KW-0732">Signal</keyword>
<dbReference type="PROSITE" id="PS51257">
    <property type="entry name" value="PROKAR_LIPOPROTEIN"/>
    <property type="match status" value="1"/>
</dbReference>
<evidence type="ECO:0000256" key="5">
    <source>
        <dbReference type="SAM" id="Phobius"/>
    </source>
</evidence>
<keyword evidence="8" id="KW-1185">Reference proteome</keyword>
<name>A0A1U9Z2C5_9HYPH</name>
<comment type="similarity">
    <text evidence="4">Belongs to the BamD family.</text>
</comment>
<dbReference type="InterPro" id="IPR039565">
    <property type="entry name" value="BamD-like"/>
</dbReference>
<evidence type="ECO:0000256" key="1">
    <source>
        <dbReference type="ARBA" id="ARBA00022729"/>
    </source>
</evidence>
<keyword evidence="5" id="KW-1133">Transmembrane helix</keyword>
<evidence type="ECO:0000256" key="2">
    <source>
        <dbReference type="ARBA" id="ARBA00023136"/>
    </source>
</evidence>
<keyword evidence="2 4" id="KW-0472">Membrane</keyword>
<evidence type="ECO:0000256" key="3">
    <source>
        <dbReference type="ARBA" id="ARBA00023237"/>
    </source>
</evidence>
<dbReference type="NCBIfam" id="TIGR03302">
    <property type="entry name" value="OM_YfiO"/>
    <property type="match status" value="1"/>
</dbReference>
<dbReference type="eggNOG" id="COG4105">
    <property type="taxonomic scope" value="Bacteria"/>
</dbReference>
<dbReference type="InterPro" id="IPR017689">
    <property type="entry name" value="BamD"/>
</dbReference>
<dbReference type="Proteomes" id="UP000191135">
    <property type="component" value="Chromosome"/>
</dbReference>
<keyword evidence="4 7" id="KW-0449">Lipoprotein</keyword>
<dbReference type="InterPro" id="IPR011990">
    <property type="entry name" value="TPR-like_helical_dom_sf"/>
</dbReference>
<dbReference type="GO" id="GO:0043165">
    <property type="term" value="P:Gram-negative-bacterium-type cell outer membrane assembly"/>
    <property type="evidence" value="ECO:0007669"/>
    <property type="project" value="UniProtKB-UniRule"/>
</dbReference>
<keyword evidence="4" id="KW-0564">Palmitate</keyword>
<dbReference type="GO" id="GO:0051205">
    <property type="term" value="P:protein insertion into membrane"/>
    <property type="evidence" value="ECO:0007669"/>
    <property type="project" value="UniProtKB-UniRule"/>
</dbReference>
<evidence type="ECO:0000313" key="8">
    <source>
        <dbReference type="Proteomes" id="UP000191135"/>
    </source>
</evidence>
<dbReference type="HAMAP" id="MF_00922">
    <property type="entry name" value="OM_assembly_BamD"/>
    <property type="match status" value="1"/>
</dbReference>
<dbReference type="EMBL" id="CP020330">
    <property type="protein sequence ID" value="AQZ51810.1"/>
    <property type="molecule type" value="Genomic_DNA"/>
</dbReference>
<feature type="transmembrane region" description="Helical" evidence="5">
    <location>
        <begin position="12"/>
        <end position="32"/>
    </location>
</feature>
<evidence type="ECO:0000259" key="6">
    <source>
        <dbReference type="Pfam" id="PF13525"/>
    </source>
</evidence>
<comment type="subunit">
    <text evidence="4">Part of the Bam complex.</text>
</comment>
<gene>
    <name evidence="4 7" type="primary">bamD</name>
    <name evidence="7" type="ORF">Mame_02483</name>
</gene>
<comment type="function">
    <text evidence="4">Part of the outer membrane protein assembly complex, which is involved in assembly and insertion of beta-barrel proteins into the outer membrane.</text>
</comment>
<dbReference type="RefSeq" id="WP_051085182.1">
    <property type="nucleotide sequence ID" value="NZ_AQWH01000041.1"/>
</dbReference>
<comment type="subcellular location">
    <subcellularLocation>
        <location evidence="4">Cell outer membrane</location>
        <topology evidence="4">Lipid-anchor</topology>
    </subcellularLocation>
</comment>
<proteinExistence type="inferred from homology"/>
<sequence>MSDTLSRKRLGAFRAAALPAVIIVGAGIVLGGCSRDKDVDITTLQYEADPPQQVYDEALANINAGKVSEALRKFKAVQDQNPLSDYARQALLMQTYLEYRSRKYEAAVKSGTRYVQLYPNSQDAAYAQYLIGLAYSKEIVDVTQDQTAAEQTIVAMQKVIDNYPDSDYAGDARAKIRYARDQLAGKDMQVGRYYLERKDYVAAISRFNQVVDEYSDTNQIEEALERLVEAYYAMGVVSEAQNAAWVLGHNYPDSPWYARAYKLLSSKGLEPKSAGRGSAVSDATPS</sequence>
<reference evidence="7 8" key="1">
    <citation type="submission" date="2017-03" db="EMBL/GenBank/DDBJ databases">
        <title>Foreign affairs: Plasmid Transfer between Roseobacters and Rhizobia.</title>
        <authorList>
            <person name="Bartling P."/>
            <person name="Bunk B."/>
            <person name="Overmann J."/>
            <person name="Brinkmann H."/>
            <person name="Petersen J."/>
        </authorList>
    </citation>
    <scope>NUCLEOTIDE SEQUENCE [LARGE SCALE GENOMIC DNA]</scope>
    <source>
        <strain evidence="7 8">MACL11</strain>
    </source>
</reference>
<feature type="domain" description="Outer membrane lipoprotein BamD-like" evidence="6">
    <location>
        <begin position="48"/>
        <end position="243"/>
    </location>
</feature>
<keyword evidence="5" id="KW-0812">Transmembrane</keyword>
<dbReference type="AlphaFoldDB" id="A0A1U9Z2C5"/>
<accession>A0A1U9Z2C5</accession>
<dbReference type="KEGG" id="mmed:Mame_02483"/>
<dbReference type="STRING" id="1122214.Mame_02483"/>
<dbReference type="OrthoDB" id="9804044at2"/>